<dbReference type="Gene3D" id="3.30.1930.10">
    <property type="entry name" value="capsid protein of prophage domain"/>
    <property type="match status" value="1"/>
</dbReference>
<gene>
    <name evidence="2" type="ORF">SCF082_LOCUS36162</name>
</gene>
<sequence length="1013" mass="110368">MANTRDLLSWASLTATVNEIKSPNQFLRRLIFSNTDPRPTETIEIGVLVGDRQVAPFVKRNAQAIEITPFQEKFYNVTAPHIRVKRHLDAAELLFERRVGHTIFVEGGDVMDAAEEHIARTSQRLNDVVTEAEEYLCSQALQGAISYEVDEEEAFQITFPRSASHTVDLGMGNYWDEAGGKPSADVLTAKQLVADDVGLGLTHGILGSEATTAFMQNAEISGSAALLDIRRLNAGDVTFQEQFNEDGAIFLGRYGGIDFWSYTRKTSVNGVSTDLIRAKYCEFVTVSPAAENVLYYGAIPDIRALEGRLFQGRRFSKSWQQEDPSVWWQLVASRPLPVPRRPDSMVSMKVVSGNRPMSEQRNVDLFVSNLGSIVGPDRILYKPGDLFPAEKCQPAVIEQYLDSGQLVGSETEVGDQISDRSDAADAPPVKGTKNEGGARTEREFGLKQEAGANEAAIAQQAKELGEAAAERAAEGEADAPVVGEDAELELDGDEPVDLADFEDEEMSEDEATLKARLRLTGVEAGSDAQAIIDEAALMVRANIYARLGDTKVTELLAITFDPVFTTNQGALRAIANNLEIKWVWLILLDRLPTIFMDNSGAVQEVYNEEAAFRSVDPERLDDLREQCLIAIEQMLDVLSGDQEIGDVGLGRIFTQDDQTPRLYPRRDGHLMANYADRIHEALANAAATFAFPKVAYTARAGGVGFVRTTSMSTASPASILVDMESSAFIDSPNNRRARGSATPKVRSDWTWIVDLAFNGPVSLEEFEATLETSPPRVLRDPGNGLDQQVTLELAEATYEEKPPMAINSTGKPDTRDYVLGRGIIYLAELGSNSLPGAYRDLGNAPSFAFTVETEDLEHQNSRSGLKVTDKRAVISQTISINFSIDELNHDNMSLFFTGAVDSFANPAVAGVTATVITTAVKKGFHYPLLTAYDGSGNQVVLADSTGLTVRRDPSGTPVTLVEGTDFEIDHATGQIFFLASSVTVMEGDEIDWAVTAQAGAPATLERMQALKGS</sequence>
<comment type="caution">
    <text evidence="2">The sequence shown here is derived from an EMBL/GenBank/DDBJ whole genome shotgun (WGS) entry which is preliminary data.</text>
</comment>
<name>A0ABP0PEE3_9DINO</name>
<dbReference type="Proteomes" id="UP001642464">
    <property type="component" value="Unassembled WGS sequence"/>
</dbReference>
<feature type="region of interest" description="Disordered" evidence="1">
    <location>
        <begin position="409"/>
        <end position="440"/>
    </location>
</feature>
<organism evidence="2 3">
    <name type="scientific">Durusdinium trenchii</name>
    <dbReference type="NCBI Taxonomy" id="1381693"/>
    <lineage>
        <taxon>Eukaryota</taxon>
        <taxon>Sar</taxon>
        <taxon>Alveolata</taxon>
        <taxon>Dinophyceae</taxon>
        <taxon>Suessiales</taxon>
        <taxon>Symbiodiniaceae</taxon>
        <taxon>Durusdinium</taxon>
    </lineage>
</organism>
<dbReference type="InterPro" id="IPR005564">
    <property type="entry name" value="Major_capsid_GpE"/>
</dbReference>
<evidence type="ECO:0000313" key="2">
    <source>
        <dbReference type="EMBL" id="CAK9074204.1"/>
    </source>
</evidence>
<evidence type="ECO:0008006" key="4">
    <source>
        <dbReference type="Google" id="ProtNLM"/>
    </source>
</evidence>
<proteinExistence type="predicted"/>
<feature type="region of interest" description="Disordered" evidence="1">
    <location>
        <begin position="462"/>
        <end position="481"/>
    </location>
</feature>
<feature type="non-terminal residue" evidence="2">
    <location>
        <position position="1013"/>
    </location>
</feature>
<dbReference type="Pfam" id="PF03864">
    <property type="entry name" value="Phage_cap_E"/>
    <property type="match status" value="1"/>
</dbReference>
<feature type="compositionally biased region" description="Basic and acidic residues" evidence="1">
    <location>
        <begin position="463"/>
        <end position="474"/>
    </location>
</feature>
<dbReference type="EMBL" id="CAXAMM010035413">
    <property type="protein sequence ID" value="CAK9074204.1"/>
    <property type="molecule type" value="Genomic_DNA"/>
</dbReference>
<keyword evidence="3" id="KW-1185">Reference proteome</keyword>
<protein>
    <recommendedName>
        <fullName evidence="4">Major capsid protein</fullName>
    </recommendedName>
</protein>
<dbReference type="Gene3D" id="3.15.30.10">
    <property type="entry name" value="putative capsid protein of prophage domain like"/>
    <property type="match status" value="1"/>
</dbReference>
<reference evidence="2 3" key="1">
    <citation type="submission" date="2024-02" db="EMBL/GenBank/DDBJ databases">
        <authorList>
            <person name="Chen Y."/>
            <person name="Shah S."/>
            <person name="Dougan E. K."/>
            <person name="Thang M."/>
            <person name="Chan C."/>
        </authorList>
    </citation>
    <scope>NUCLEOTIDE SEQUENCE [LARGE SCALE GENOMIC DNA]</scope>
</reference>
<evidence type="ECO:0000256" key="1">
    <source>
        <dbReference type="SAM" id="MobiDB-lite"/>
    </source>
</evidence>
<evidence type="ECO:0000313" key="3">
    <source>
        <dbReference type="Proteomes" id="UP001642464"/>
    </source>
</evidence>
<accession>A0ABP0PEE3</accession>